<comment type="caution">
    <text evidence="1">The sequence shown here is derived from an EMBL/GenBank/DDBJ whole genome shotgun (WGS) entry which is preliminary data.</text>
</comment>
<dbReference type="AlphaFoldDB" id="A0A179D2E3"/>
<protein>
    <submittedName>
        <fullName evidence="1">Uncharacterized protein</fullName>
    </submittedName>
</protein>
<accession>A0A179D2E3</accession>
<dbReference type="STRING" id="999894.TDIS_1729"/>
<dbReference type="Proteomes" id="UP000078390">
    <property type="component" value="Unassembled WGS sequence"/>
</dbReference>
<gene>
    <name evidence="1" type="ORF">TDIS_1729</name>
</gene>
<sequence length="62" mass="7107">MREDGLGAFSLGLPEVFDDSFELFVWEKIRFEFSSGHDPPPSEIFQILPLHKISPVILSKIF</sequence>
<dbReference type="EMBL" id="LWLG01000014">
    <property type="protein sequence ID" value="OAQ20227.1"/>
    <property type="molecule type" value="Genomic_DNA"/>
</dbReference>
<keyword evidence="2" id="KW-1185">Reference proteome</keyword>
<evidence type="ECO:0000313" key="2">
    <source>
        <dbReference type="Proteomes" id="UP000078390"/>
    </source>
</evidence>
<evidence type="ECO:0000313" key="1">
    <source>
        <dbReference type="EMBL" id="OAQ20227.1"/>
    </source>
</evidence>
<reference evidence="1 2" key="1">
    <citation type="submission" date="2016-04" db="EMBL/GenBank/DDBJ databases">
        <title>Genome analysis of Thermosulfurimonas dismutans, the first thermophilic sulfur-disproportionating bacterium of the phylum Thermodesulfobacteria.</title>
        <authorList>
            <person name="Mardanov A.V."/>
            <person name="Beletsky A.V."/>
            <person name="Kadnikov V.V."/>
            <person name="Slobodkin A.I."/>
            <person name="Ravin N.V."/>
        </authorList>
    </citation>
    <scope>NUCLEOTIDE SEQUENCE [LARGE SCALE GENOMIC DNA]</scope>
    <source>
        <strain evidence="1 2">S95</strain>
    </source>
</reference>
<proteinExistence type="predicted"/>
<name>A0A179D2E3_9BACT</name>
<organism evidence="1 2">
    <name type="scientific">Thermosulfurimonas dismutans</name>
    <dbReference type="NCBI Taxonomy" id="999894"/>
    <lineage>
        <taxon>Bacteria</taxon>
        <taxon>Pseudomonadati</taxon>
        <taxon>Thermodesulfobacteriota</taxon>
        <taxon>Thermodesulfobacteria</taxon>
        <taxon>Thermodesulfobacteriales</taxon>
        <taxon>Thermodesulfobacteriaceae</taxon>
        <taxon>Thermosulfurimonas</taxon>
    </lineage>
</organism>